<comment type="caution">
    <text evidence="1">The sequence shown here is derived from an EMBL/GenBank/DDBJ whole genome shotgun (WGS) entry which is preliminary data.</text>
</comment>
<keyword evidence="2" id="KW-1185">Reference proteome</keyword>
<protein>
    <submittedName>
        <fullName evidence="1">Uncharacterized protein</fullName>
    </submittedName>
</protein>
<organism evidence="1 2">
    <name type="scientific">Pycnococcus provasolii</name>
    <dbReference type="NCBI Taxonomy" id="41880"/>
    <lineage>
        <taxon>Eukaryota</taxon>
        <taxon>Viridiplantae</taxon>
        <taxon>Chlorophyta</taxon>
        <taxon>Pseudoscourfieldiophyceae</taxon>
        <taxon>Pseudoscourfieldiales</taxon>
        <taxon>Pycnococcaceae</taxon>
        <taxon>Pycnococcus</taxon>
    </lineage>
</organism>
<evidence type="ECO:0000313" key="2">
    <source>
        <dbReference type="Proteomes" id="UP000660262"/>
    </source>
</evidence>
<proteinExistence type="predicted"/>
<dbReference type="AlphaFoldDB" id="A0A830H7J8"/>
<evidence type="ECO:0000313" key="1">
    <source>
        <dbReference type="EMBL" id="GHP01641.1"/>
    </source>
</evidence>
<dbReference type="OrthoDB" id="567830at2759"/>
<dbReference type="EMBL" id="BNJQ01000001">
    <property type="protein sequence ID" value="GHP01641.1"/>
    <property type="molecule type" value="Genomic_DNA"/>
</dbReference>
<name>A0A830H7J8_9CHLO</name>
<sequence>MPSSSVRMRRAIYETHTPVSSNRTGGIQVGTVRTPEDTRRRIAYLELVSTALGELQGGMHEELLNMEEQHVRKLRSQAHIPRNFVTIQLHEPRTFYKVVAAVGTKLVSIFDGTTEYHLGRIRLAPRGACGYAPLDCCSFVWPTPQQAVNAAFPASAKALHAPRVLAKVTCWGRGYVDERYQKYAFAYTRVDRFITDAVEGFGYIPTVQLLKDRYSYIDLEAV</sequence>
<reference evidence="1" key="1">
    <citation type="submission" date="2020-10" db="EMBL/GenBank/DDBJ databases">
        <title>Unveiling of a novel bifunctional photoreceptor, Dualchrome1, isolated from a cosmopolitan green alga.</title>
        <authorList>
            <person name="Suzuki S."/>
            <person name="Kawachi M."/>
        </authorList>
    </citation>
    <scope>NUCLEOTIDE SEQUENCE</scope>
    <source>
        <strain evidence="1">NIES 2893</strain>
    </source>
</reference>
<gene>
    <name evidence="1" type="ORF">PPROV_000039700</name>
</gene>
<accession>A0A830H7J8</accession>
<dbReference type="Proteomes" id="UP000660262">
    <property type="component" value="Unassembled WGS sequence"/>
</dbReference>